<keyword evidence="3" id="KW-1185">Reference proteome</keyword>
<organism evidence="2 3">
    <name type="scientific">Gilliamella apis</name>
    <dbReference type="NCBI Taxonomy" id="1970738"/>
    <lineage>
        <taxon>Bacteria</taxon>
        <taxon>Pseudomonadati</taxon>
        <taxon>Pseudomonadota</taxon>
        <taxon>Gammaproteobacteria</taxon>
        <taxon>Orbales</taxon>
        <taxon>Orbaceae</taxon>
        <taxon>Gilliamella</taxon>
    </lineage>
</organism>
<evidence type="ECO:0000256" key="1">
    <source>
        <dbReference type="SAM" id="SignalP"/>
    </source>
</evidence>
<gene>
    <name evidence="2" type="ORF">DKK78_05955</name>
</gene>
<dbReference type="RefSeq" id="WP_110447776.1">
    <property type="nucleotide sequence ID" value="NZ_CP132381.1"/>
</dbReference>
<dbReference type="Proteomes" id="UP000247673">
    <property type="component" value="Unassembled WGS sequence"/>
</dbReference>
<keyword evidence="1" id="KW-0732">Signal</keyword>
<proteinExistence type="predicted"/>
<comment type="caution">
    <text evidence="2">The sequence shown here is derived from an EMBL/GenBank/DDBJ whole genome shotgun (WGS) entry which is preliminary data.</text>
</comment>
<dbReference type="EMBL" id="QGLO01000004">
    <property type="protein sequence ID" value="PXY91855.1"/>
    <property type="molecule type" value="Genomic_DNA"/>
</dbReference>
<dbReference type="InterPro" id="IPR008914">
    <property type="entry name" value="PEBP"/>
</dbReference>
<dbReference type="NCBIfam" id="TIGR00481">
    <property type="entry name" value="YbhB/YbcL family Raf kinase inhibitor-like protein"/>
    <property type="match status" value="1"/>
</dbReference>
<dbReference type="InterPro" id="IPR036610">
    <property type="entry name" value="PEBP-like_sf"/>
</dbReference>
<dbReference type="PANTHER" id="PTHR30289">
    <property type="entry name" value="UNCHARACTERIZED PROTEIN YBCL-RELATED"/>
    <property type="match status" value="1"/>
</dbReference>
<feature type="signal peptide" evidence="1">
    <location>
        <begin position="1"/>
        <end position="24"/>
    </location>
</feature>
<dbReference type="OrthoDB" id="9797506at2"/>
<evidence type="ECO:0000313" key="3">
    <source>
        <dbReference type="Proteomes" id="UP000247673"/>
    </source>
</evidence>
<dbReference type="Gene3D" id="3.90.280.10">
    <property type="entry name" value="PEBP-like"/>
    <property type="match status" value="1"/>
</dbReference>
<sequence>MFIVKHFKPLLLSMAMLAPFNCLADQLKLIIPQLAKDGFTSKFISNQFGCTGDNISPQIEWQNVPTNAKSLVLTMYDPDAPTGSGWWHWQVVNIPVQSQLITESAGNQPKLLPKGSQLIRNDYGTINYGGPCPPENSNHRYQFTLYALDIDHIDVTDQTTPAMIGFIANAHQIAKTNITYHYTR</sequence>
<evidence type="ECO:0000313" key="2">
    <source>
        <dbReference type="EMBL" id="PXY91855.1"/>
    </source>
</evidence>
<feature type="chain" id="PRO_5016033025" description="YbhB/YbcL family Raf kinase inhibitor-like protein" evidence="1">
    <location>
        <begin position="25"/>
        <end position="184"/>
    </location>
</feature>
<reference evidence="2 3" key="1">
    <citation type="submission" date="2018-05" db="EMBL/GenBank/DDBJ databases">
        <title>Reference genomes for bee gut microbiota database.</title>
        <authorList>
            <person name="Ellegaard K.M."/>
        </authorList>
    </citation>
    <scope>NUCLEOTIDE SEQUENCE [LARGE SCALE GENOMIC DNA]</scope>
    <source>
        <strain evidence="2 3">ESL0172</strain>
    </source>
</reference>
<dbReference type="PANTHER" id="PTHR30289:SF1">
    <property type="entry name" value="PEBP (PHOSPHATIDYLETHANOLAMINE-BINDING PROTEIN) FAMILY PROTEIN"/>
    <property type="match status" value="1"/>
</dbReference>
<evidence type="ECO:0008006" key="4">
    <source>
        <dbReference type="Google" id="ProtNLM"/>
    </source>
</evidence>
<dbReference type="InterPro" id="IPR005247">
    <property type="entry name" value="YbhB_YbcL/LppC-like"/>
</dbReference>
<name>A0A2V4DP02_9GAMM</name>
<dbReference type="Pfam" id="PF01161">
    <property type="entry name" value="PBP"/>
    <property type="match status" value="1"/>
</dbReference>
<dbReference type="CDD" id="cd00865">
    <property type="entry name" value="PEBP_bact_arch"/>
    <property type="match status" value="1"/>
</dbReference>
<accession>A0A2V4DP02</accession>
<dbReference type="SUPFAM" id="SSF49777">
    <property type="entry name" value="PEBP-like"/>
    <property type="match status" value="1"/>
</dbReference>
<dbReference type="AlphaFoldDB" id="A0A2V4DP02"/>
<protein>
    <recommendedName>
        <fullName evidence="4">YbhB/YbcL family Raf kinase inhibitor-like protein</fullName>
    </recommendedName>
</protein>